<dbReference type="NCBIfam" id="NF037995">
    <property type="entry name" value="TRAP_S1"/>
    <property type="match status" value="1"/>
</dbReference>
<dbReference type="STRING" id="538381.GCA_001696535_02498"/>
<evidence type="ECO:0000256" key="1">
    <source>
        <dbReference type="ARBA" id="ARBA00022729"/>
    </source>
</evidence>
<dbReference type="InterPro" id="IPR018389">
    <property type="entry name" value="DctP_fam"/>
</dbReference>
<dbReference type="Proteomes" id="UP000219331">
    <property type="component" value="Unassembled WGS sequence"/>
</dbReference>
<dbReference type="InterPro" id="IPR038404">
    <property type="entry name" value="TRAP_DctP_sf"/>
</dbReference>
<protein>
    <submittedName>
        <fullName evidence="2">TRAP-type C4-dicarboxylate transport system, substrate-binding protein</fullName>
    </submittedName>
</protein>
<dbReference type="PANTHER" id="PTHR33376:SF5">
    <property type="entry name" value="EXTRACYTOPLASMIC SOLUTE RECEPTOR PROTEIN"/>
    <property type="match status" value="1"/>
</dbReference>
<name>A0A285T9G5_9HYPH</name>
<dbReference type="CDD" id="cd13666">
    <property type="entry name" value="PBP2_TRAP_DctP_like_1"/>
    <property type="match status" value="1"/>
</dbReference>
<keyword evidence="3" id="KW-1185">Reference proteome</keyword>
<dbReference type="OrthoDB" id="7818209at2"/>
<proteinExistence type="predicted"/>
<keyword evidence="1" id="KW-0732">Signal</keyword>
<dbReference type="Pfam" id="PF03480">
    <property type="entry name" value="DctP"/>
    <property type="match status" value="1"/>
</dbReference>
<reference evidence="2 3" key="1">
    <citation type="submission" date="2017-08" db="EMBL/GenBank/DDBJ databases">
        <authorList>
            <person name="de Groot N.N."/>
        </authorList>
    </citation>
    <scope>NUCLEOTIDE SEQUENCE [LARGE SCALE GENOMIC DNA]</scope>
    <source>
        <strain evidence="2 3">USBA 352</strain>
    </source>
</reference>
<dbReference type="GO" id="GO:0055085">
    <property type="term" value="P:transmembrane transport"/>
    <property type="evidence" value="ECO:0007669"/>
    <property type="project" value="InterPro"/>
</dbReference>
<dbReference type="EMBL" id="OBML01000009">
    <property type="protein sequence ID" value="SOC18170.1"/>
    <property type="molecule type" value="Genomic_DNA"/>
</dbReference>
<organism evidence="2 3">
    <name type="scientific">Stappia indica</name>
    <dbReference type="NCBI Taxonomy" id="538381"/>
    <lineage>
        <taxon>Bacteria</taxon>
        <taxon>Pseudomonadati</taxon>
        <taxon>Pseudomonadota</taxon>
        <taxon>Alphaproteobacteria</taxon>
        <taxon>Hyphomicrobiales</taxon>
        <taxon>Stappiaceae</taxon>
        <taxon>Stappia</taxon>
    </lineage>
</organism>
<evidence type="ECO:0000313" key="3">
    <source>
        <dbReference type="Proteomes" id="UP000219331"/>
    </source>
</evidence>
<dbReference type="RefSeq" id="WP_097175745.1">
    <property type="nucleotide sequence ID" value="NZ_OBML01000009.1"/>
</dbReference>
<accession>A0A285T9G5</accession>
<evidence type="ECO:0000313" key="2">
    <source>
        <dbReference type="EMBL" id="SOC18170.1"/>
    </source>
</evidence>
<dbReference type="AlphaFoldDB" id="A0A285T9G5"/>
<dbReference type="PANTHER" id="PTHR33376">
    <property type="match status" value="1"/>
</dbReference>
<sequence length="336" mass="37038">MTLSRKLAVLGTTTILGLGFATETMALEWNVSVWGKRRAFTEHIEKLAELVSEKTNGEFTLNIAYGEALSKSRENLDGISIGAFEMAQICAGYHEDKNPTLTVIELPFLGVPDLPTQIELENTIYQHPAVAKDLMRWDARLLMSSPMPQYNFVGKGDAPTKVADFEGMRVRALGGIGQAMTTIGAVPTTVTASETFQAIDSGTVRAASFAPHAHLSFRTIDAGNWWTNNLNPGTVSCPVVVSSTAYDALPDNFREALDSSVAGAMEHYLAEYDKVYQKWYPTLEEMKIEQIEFPKEELQAFKEKAGKPIWDAWVQKMNAQGLPGQELLDLALSKLD</sequence>
<dbReference type="Gene3D" id="3.40.190.170">
    <property type="entry name" value="Bacterial extracellular solute-binding protein, family 7"/>
    <property type="match status" value="1"/>
</dbReference>
<gene>
    <name evidence="2" type="ORF">SAMN05421512_109220</name>
</gene>